<feature type="domain" description="N-acetyltransferase" evidence="3">
    <location>
        <begin position="160"/>
        <end position="331"/>
    </location>
</feature>
<protein>
    <submittedName>
        <fullName evidence="4">GNAT family N-acetyltransferase</fullName>
    </submittedName>
</protein>
<reference evidence="4 5" key="1">
    <citation type="submission" date="2020-08" db="EMBL/GenBank/DDBJ databases">
        <title>Novel species isolated from subtropical streams in China.</title>
        <authorList>
            <person name="Lu H."/>
        </authorList>
    </citation>
    <scope>NUCLEOTIDE SEQUENCE [LARGE SCALE GENOMIC DNA]</scope>
    <source>
        <strain evidence="4 5">KCTC 52442</strain>
    </source>
</reference>
<dbReference type="InterPro" id="IPR016181">
    <property type="entry name" value="Acyl_CoA_acyltransferase"/>
</dbReference>
<dbReference type="PROSITE" id="PS51186">
    <property type="entry name" value="GNAT"/>
    <property type="match status" value="2"/>
</dbReference>
<evidence type="ECO:0000256" key="2">
    <source>
        <dbReference type="ARBA" id="ARBA00023315"/>
    </source>
</evidence>
<dbReference type="PANTHER" id="PTHR43877">
    <property type="entry name" value="AMINOALKYLPHOSPHONATE N-ACETYLTRANSFERASE-RELATED-RELATED"/>
    <property type="match status" value="1"/>
</dbReference>
<evidence type="ECO:0000313" key="5">
    <source>
        <dbReference type="Proteomes" id="UP000643610"/>
    </source>
</evidence>
<evidence type="ECO:0000259" key="3">
    <source>
        <dbReference type="PROSITE" id="PS51186"/>
    </source>
</evidence>
<organism evidence="4 5">
    <name type="scientific">Undibacterium amnicola</name>
    <dbReference type="NCBI Taxonomy" id="1834038"/>
    <lineage>
        <taxon>Bacteria</taxon>
        <taxon>Pseudomonadati</taxon>
        <taxon>Pseudomonadota</taxon>
        <taxon>Betaproteobacteria</taxon>
        <taxon>Burkholderiales</taxon>
        <taxon>Oxalobacteraceae</taxon>
        <taxon>Undibacterium</taxon>
    </lineage>
</organism>
<dbReference type="PANTHER" id="PTHR43877:SF2">
    <property type="entry name" value="AMINOALKYLPHOSPHONATE N-ACETYLTRANSFERASE-RELATED"/>
    <property type="match status" value="1"/>
</dbReference>
<dbReference type="EMBL" id="JACOFU010000004">
    <property type="protein sequence ID" value="MBC3832286.1"/>
    <property type="molecule type" value="Genomic_DNA"/>
</dbReference>
<feature type="domain" description="N-acetyltransferase" evidence="3">
    <location>
        <begin position="1"/>
        <end position="150"/>
    </location>
</feature>
<gene>
    <name evidence="4" type="ORF">H8K33_12245</name>
</gene>
<evidence type="ECO:0000313" key="4">
    <source>
        <dbReference type="EMBL" id="MBC3832286.1"/>
    </source>
</evidence>
<dbReference type="CDD" id="cd04301">
    <property type="entry name" value="NAT_SF"/>
    <property type="match status" value="2"/>
</dbReference>
<dbReference type="InterPro" id="IPR050832">
    <property type="entry name" value="Bact_Acetyltransf"/>
</dbReference>
<dbReference type="Pfam" id="PF00583">
    <property type="entry name" value="Acetyltransf_1"/>
    <property type="match status" value="2"/>
</dbReference>
<keyword evidence="1" id="KW-0808">Transferase</keyword>
<dbReference type="InterPro" id="IPR000182">
    <property type="entry name" value="GNAT_dom"/>
</dbReference>
<accession>A0ABR6XS16</accession>
<dbReference type="SUPFAM" id="SSF55729">
    <property type="entry name" value="Acyl-CoA N-acyltransferases (Nat)"/>
    <property type="match status" value="2"/>
</dbReference>
<name>A0ABR6XS16_9BURK</name>
<keyword evidence="5" id="KW-1185">Reference proteome</keyword>
<dbReference type="Proteomes" id="UP000643610">
    <property type="component" value="Unassembled WGS sequence"/>
</dbReference>
<keyword evidence="2" id="KW-0012">Acyltransferase</keyword>
<dbReference type="RefSeq" id="WP_186891313.1">
    <property type="nucleotide sequence ID" value="NZ_JACOFU010000004.1"/>
</dbReference>
<comment type="caution">
    <text evidence="4">The sequence shown here is derived from an EMBL/GenBank/DDBJ whole genome shotgun (WGS) entry which is preliminary data.</text>
</comment>
<sequence length="336" mass="38006">MIRLQRTDSNNSDFQNMVVELDRYLATTDGDEHAFYAQYNKSDGLKYVVVAYEGDQALGCGAIKHYADGVMEVKRMYVTPAARGQGIAATVLKELEKWTLELKYQRCLLETGVKQLEAIRLYQKCGYDVVANYGQYQGMDNSICFEKILQKSGQKIVSDIQIRFANQEDAELLSQLGKETFHDAFSVYPQMPATDLATYVNEEFTIAKLAAQLADEKAFFLLAELAGEAVGYAKMEVNQGMPGVRLQNPIKLRRLYCKQKVLGYGVGARLMERCVVEAANRQHDGIYLTVWEHNHQAQDFYKKWSYQPCAEIDISLGKAQLRDLVMQKTLAPTPSL</sequence>
<dbReference type="Gene3D" id="3.40.630.30">
    <property type="match status" value="2"/>
</dbReference>
<proteinExistence type="predicted"/>
<evidence type="ECO:0000256" key="1">
    <source>
        <dbReference type="ARBA" id="ARBA00022679"/>
    </source>
</evidence>